<evidence type="ECO:0000259" key="1">
    <source>
        <dbReference type="Pfam" id="PF22557"/>
    </source>
</evidence>
<dbReference type="EMBL" id="FWXI01000040">
    <property type="protein sequence ID" value="SMD16122.1"/>
    <property type="molecule type" value="Genomic_DNA"/>
</dbReference>
<gene>
    <name evidence="2" type="ORF">SAMN04488500_1407</name>
</gene>
<organism evidence="2 3">
    <name type="scientific">Sporomusa malonica</name>
    <dbReference type="NCBI Taxonomy" id="112901"/>
    <lineage>
        <taxon>Bacteria</taxon>
        <taxon>Bacillati</taxon>
        <taxon>Bacillota</taxon>
        <taxon>Negativicutes</taxon>
        <taxon>Selenomonadales</taxon>
        <taxon>Sporomusaceae</taxon>
        <taxon>Sporomusa</taxon>
    </lineage>
</organism>
<dbReference type="OrthoDB" id="2049495at2"/>
<dbReference type="STRING" id="112901.SAMN04488500_1407"/>
<evidence type="ECO:0000313" key="3">
    <source>
        <dbReference type="Proteomes" id="UP000192738"/>
    </source>
</evidence>
<accession>A0A1W2F2U9</accession>
<name>A0A1W2F2U9_9FIRM</name>
<proteinExistence type="predicted"/>
<sequence>MKKDIILMAKSWKGGGYCVAGIDTTTGEWVRIVSNDESKQHAVTDEDMMYRDRTSPQILDIVSIDCTEYTPNDYQPENYTMDSSRYWRKIGQADIDDVINLHPAEIHGKLFYNNEKKVTPDEISEIRAAGRYSLALIRPSDIVIRVKRWEGNTWPKVTACFTYGGRSYRFIKVTDPTFVKRYQDMEDGDYSVEDVYFVASLADPNPADGDHWKLIPTVLEE</sequence>
<reference evidence="2 3" key="1">
    <citation type="submission" date="2017-04" db="EMBL/GenBank/DDBJ databases">
        <authorList>
            <person name="Afonso C.L."/>
            <person name="Miller P.J."/>
            <person name="Scott M.A."/>
            <person name="Spackman E."/>
            <person name="Goraichik I."/>
            <person name="Dimitrov K.M."/>
            <person name="Suarez D.L."/>
            <person name="Swayne D.E."/>
        </authorList>
    </citation>
    <scope>NUCLEOTIDE SEQUENCE [LARGE SCALE GENOMIC DNA]</scope>
    <source>
        <strain evidence="2 3">DSM 5090</strain>
    </source>
</reference>
<dbReference type="RefSeq" id="WP_084578460.1">
    <property type="nucleotide sequence ID" value="NZ_CP155572.1"/>
</dbReference>
<dbReference type="Pfam" id="PF22557">
    <property type="entry name" value="DuOB"/>
    <property type="match status" value="1"/>
</dbReference>
<keyword evidence="3" id="KW-1185">Reference proteome</keyword>
<dbReference type="InterPro" id="IPR054335">
    <property type="entry name" value="DuOB_dom"/>
</dbReference>
<dbReference type="AlphaFoldDB" id="A0A1W2F2U9"/>
<dbReference type="Proteomes" id="UP000192738">
    <property type="component" value="Unassembled WGS sequence"/>
</dbReference>
<evidence type="ECO:0000313" key="2">
    <source>
        <dbReference type="EMBL" id="SMD16122.1"/>
    </source>
</evidence>
<feature type="domain" description="Dual OB-containing" evidence="1">
    <location>
        <begin position="3"/>
        <end position="216"/>
    </location>
</feature>
<protein>
    <recommendedName>
        <fullName evidence="1">Dual OB-containing domain-containing protein</fullName>
    </recommendedName>
</protein>